<feature type="region of interest" description="Disordered" evidence="1">
    <location>
        <begin position="39"/>
        <end position="60"/>
    </location>
</feature>
<evidence type="ECO:0000313" key="2">
    <source>
        <dbReference type="EMBL" id="QJI03996.1"/>
    </source>
</evidence>
<sequence length="60" mass="6693">MPSIEFEVWCSCGNGLCGQTKDMKGGVEVEPCEKCLDRATDDGYQKGYNEGRNENERDSL</sequence>
<dbReference type="AlphaFoldDB" id="A0A6M3Y646"/>
<name>A0A6M3Y646_9ZZZZ</name>
<proteinExistence type="predicted"/>
<dbReference type="EMBL" id="MT145138">
    <property type="protein sequence ID" value="QJI03996.1"/>
    <property type="molecule type" value="Genomic_DNA"/>
</dbReference>
<protein>
    <submittedName>
        <fullName evidence="2">Uncharacterized protein</fullName>
    </submittedName>
</protein>
<reference evidence="2" key="1">
    <citation type="submission" date="2020-03" db="EMBL/GenBank/DDBJ databases">
        <title>The deep terrestrial virosphere.</title>
        <authorList>
            <person name="Holmfeldt K."/>
            <person name="Nilsson E."/>
            <person name="Simone D."/>
            <person name="Lopez-Fernandez M."/>
            <person name="Wu X."/>
            <person name="de Brujin I."/>
            <person name="Lundin D."/>
            <person name="Andersson A."/>
            <person name="Bertilsson S."/>
            <person name="Dopson M."/>
        </authorList>
    </citation>
    <scope>NUCLEOTIDE SEQUENCE</scope>
    <source>
        <strain evidence="2">TM448B05796</strain>
    </source>
</reference>
<accession>A0A6M3Y646</accession>
<organism evidence="2">
    <name type="scientific">viral metagenome</name>
    <dbReference type="NCBI Taxonomy" id="1070528"/>
    <lineage>
        <taxon>unclassified sequences</taxon>
        <taxon>metagenomes</taxon>
        <taxon>organismal metagenomes</taxon>
    </lineage>
</organism>
<evidence type="ECO:0000256" key="1">
    <source>
        <dbReference type="SAM" id="MobiDB-lite"/>
    </source>
</evidence>
<gene>
    <name evidence="2" type="ORF">TM448B05796_0006</name>
</gene>